<dbReference type="AlphaFoldDB" id="A0A7R9D820"/>
<organism evidence="1">
    <name type="scientific">Timema cristinae</name>
    <name type="common">Walking stick</name>
    <dbReference type="NCBI Taxonomy" id="61476"/>
    <lineage>
        <taxon>Eukaryota</taxon>
        <taxon>Metazoa</taxon>
        <taxon>Ecdysozoa</taxon>
        <taxon>Arthropoda</taxon>
        <taxon>Hexapoda</taxon>
        <taxon>Insecta</taxon>
        <taxon>Pterygota</taxon>
        <taxon>Neoptera</taxon>
        <taxon>Polyneoptera</taxon>
        <taxon>Phasmatodea</taxon>
        <taxon>Timematodea</taxon>
        <taxon>Timematoidea</taxon>
        <taxon>Timematidae</taxon>
        <taxon>Timema</taxon>
    </lineage>
</organism>
<evidence type="ECO:0000313" key="1">
    <source>
        <dbReference type="EMBL" id="CAD7408916.1"/>
    </source>
</evidence>
<reference evidence="1" key="1">
    <citation type="submission" date="2020-11" db="EMBL/GenBank/DDBJ databases">
        <authorList>
            <person name="Tran Van P."/>
        </authorList>
    </citation>
    <scope>NUCLEOTIDE SEQUENCE</scope>
</reference>
<proteinExistence type="predicted"/>
<gene>
    <name evidence="1" type="ORF">TCEB3V08_LOCUS9755</name>
</gene>
<sequence length="255" mass="28182">METSGGCGKWEVRRHAATTVSFECRGSKPNLVEFIYITGDVLSGSARTHTVAMLVEYFAKSYVGVIRSHPSTLIVILSVRGTLVRKFMLAAYNLGMTRGDWTFLDVELFHFGAPAINTTQRKKARRAPLSTTISNRLTASWRPTTSAPRPSRSFGKIPLSLLEAPGRSPFPSNAQINHVGSANYIFACLLEEWQNTSGDDWETSTTLTGHAFTSGLRNLHNLHRTCGQGKWVPWTEGSRRANLIQGLDLSSKLQV</sequence>
<accession>A0A7R9D820</accession>
<name>A0A7R9D820_TIMCR</name>
<dbReference type="EMBL" id="OC320829">
    <property type="protein sequence ID" value="CAD7408916.1"/>
    <property type="molecule type" value="Genomic_DNA"/>
</dbReference>
<dbReference type="Gene3D" id="3.40.50.2300">
    <property type="match status" value="1"/>
</dbReference>
<protein>
    <submittedName>
        <fullName evidence="1">Uncharacterized protein</fullName>
    </submittedName>
</protein>